<dbReference type="RefSeq" id="WP_091268989.1">
    <property type="nucleotide sequence ID" value="NZ_FNFK01000097.1"/>
</dbReference>
<reference evidence="2" key="1">
    <citation type="submission" date="2016-10" db="EMBL/GenBank/DDBJ databases">
        <authorList>
            <person name="Varghese N."/>
            <person name="Submissions S."/>
        </authorList>
    </citation>
    <scope>NUCLEOTIDE SEQUENCE [LARGE SCALE GENOMIC DNA]</scope>
    <source>
        <strain evidence="2">DSM 19181</strain>
    </source>
</reference>
<dbReference type="GO" id="GO:0070694">
    <property type="term" value="F:5-hydroxymethyl-dUMP N-hydrolase activity"/>
    <property type="evidence" value="ECO:0007669"/>
    <property type="project" value="TreeGrafter"/>
</dbReference>
<gene>
    <name evidence="1" type="ORF">SAMN04488098_10972</name>
</gene>
<accession>A0A1G9G5A8</accession>
<dbReference type="GO" id="GO:0009159">
    <property type="term" value="P:deoxyribonucleoside monophosphate catabolic process"/>
    <property type="evidence" value="ECO:0007669"/>
    <property type="project" value="TreeGrafter"/>
</dbReference>
<dbReference type="EMBL" id="FNFK01000097">
    <property type="protein sequence ID" value="SDK95791.1"/>
    <property type="molecule type" value="Genomic_DNA"/>
</dbReference>
<dbReference type="Proteomes" id="UP000199433">
    <property type="component" value="Unassembled WGS sequence"/>
</dbReference>
<sequence length="167" mass="18686">MTKHLYFASPLFTEMEQHYNTYVVNKIREAFEENIDVYLPQENAAINDKSNYASSIQIADGDNAYLKKADILVAVLDGVTVDAGVASEIGYFYALDKPIIGIYTDIRQGAGNNKEKIEALDEIAESPFSYINLYTVGLVKQRGQVVSSSDDLVDKLKEWMTNDQKSV</sequence>
<dbReference type="GO" id="GO:0016740">
    <property type="term" value="F:transferase activity"/>
    <property type="evidence" value="ECO:0007669"/>
    <property type="project" value="UniProtKB-KW"/>
</dbReference>
<keyword evidence="2" id="KW-1185">Reference proteome</keyword>
<protein>
    <submittedName>
        <fullName evidence="1">Nucleoside 2-deoxyribosyltransferase</fullName>
    </submittedName>
</protein>
<dbReference type="PANTHER" id="PTHR15364:SF0">
    <property type="entry name" value="2'-DEOXYNUCLEOSIDE 5'-PHOSPHATE N-HYDROLASE 1"/>
    <property type="match status" value="1"/>
</dbReference>
<dbReference type="InterPro" id="IPR007710">
    <property type="entry name" value="Nucleoside_deoxyribTrfase"/>
</dbReference>
<name>A0A1G9G5A8_9LACT</name>
<evidence type="ECO:0000313" key="2">
    <source>
        <dbReference type="Proteomes" id="UP000199433"/>
    </source>
</evidence>
<proteinExistence type="predicted"/>
<keyword evidence="1" id="KW-0808">Transferase</keyword>
<organism evidence="1 2">
    <name type="scientific">Alkalibacterium thalassium</name>
    <dbReference type="NCBI Taxonomy" id="426701"/>
    <lineage>
        <taxon>Bacteria</taxon>
        <taxon>Bacillati</taxon>
        <taxon>Bacillota</taxon>
        <taxon>Bacilli</taxon>
        <taxon>Lactobacillales</taxon>
        <taxon>Carnobacteriaceae</taxon>
        <taxon>Alkalibacterium</taxon>
    </lineage>
</organism>
<dbReference type="OrthoDB" id="1691394at2"/>
<evidence type="ECO:0000313" key="1">
    <source>
        <dbReference type="EMBL" id="SDK95791.1"/>
    </source>
</evidence>
<dbReference type="SUPFAM" id="SSF52309">
    <property type="entry name" value="N-(deoxy)ribosyltransferase-like"/>
    <property type="match status" value="1"/>
</dbReference>
<dbReference type="Pfam" id="PF05014">
    <property type="entry name" value="Nuc_deoxyrib_tr"/>
    <property type="match status" value="1"/>
</dbReference>
<dbReference type="InterPro" id="IPR051239">
    <property type="entry name" value="2'-dNMP_N-hydrolase"/>
</dbReference>
<dbReference type="STRING" id="426701.SAMN04488098_10972"/>
<dbReference type="AlphaFoldDB" id="A0A1G9G5A8"/>
<dbReference type="PANTHER" id="PTHR15364">
    <property type="entry name" value="2'-DEOXYNUCLEOSIDE 5'-PHOSPHATE N-HYDROLASE 1"/>
    <property type="match status" value="1"/>
</dbReference>
<dbReference type="Gene3D" id="3.40.50.450">
    <property type="match status" value="1"/>
</dbReference>